<feature type="chain" id="PRO_5012034924" description="FAS1 domain-containing protein" evidence="2">
    <location>
        <begin position="20"/>
        <end position="754"/>
    </location>
</feature>
<feature type="domain" description="FAS1" evidence="3">
    <location>
        <begin position="21"/>
        <end position="155"/>
    </location>
</feature>
<dbReference type="OrthoDB" id="286301at2759"/>
<evidence type="ECO:0000259" key="3">
    <source>
        <dbReference type="PROSITE" id="PS50213"/>
    </source>
</evidence>
<dbReference type="Gene3D" id="2.30.180.10">
    <property type="entry name" value="FAS1 domain"/>
    <property type="match status" value="4"/>
</dbReference>
<name>A0A1Z5KH01_FISSO</name>
<comment type="caution">
    <text evidence="4">The sequence shown here is derived from an EMBL/GenBank/DDBJ whole genome shotgun (WGS) entry which is preliminary data.</text>
</comment>
<feature type="compositionally biased region" description="Low complexity" evidence="1">
    <location>
        <begin position="693"/>
        <end position="711"/>
    </location>
</feature>
<feature type="domain" description="FAS1" evidence="3">
    <location>
        <begin position="535"/>
        <end position="673"/>
    </location>
</feature>
<feature type="region of interest" description="Disordered" evidence="1">
    <location>
        <begin position="683"/>
        <end position="729"/>
    </location>
</feature>
<feature type="signal peptide" evidence="2">
    <location>
        <begin position="1"/>
        <end position="19"/>
    </location>
</feature>
<dbReference type="PROSITE" id="PS50213">
    <property type="entry name" value="FAS1"/>
    <property type="match status" value="4"/>
</dbReference>
<dbReference type="Proteomes" id="UP000198406">
    <property type="component" value="Unassembled WGS sequence"/>
</dbReference>
<dbReference type="GO" id="GO:0005615">
    <property type="term" value="C:extracellular space"/>
    <property type="evidence" value="ECO:0007669"/>
    <property type="project" value="TreeGrafter"/>
</dbReference>
<feature type="compositionally biased region" description="Pro residues" evidence="1">
    <location>
        <begin position="712"/>
        <end position="728"/>
    </location>
</feature>
<sequence length="754" mass="79043">MKLLLLTSLTSSLLSLTTAQDLSLYDTVAANADLSTLTTAIGLAGLQEYLTTTPDLTFFAPTNAALQLLPAKYLTPGFTPHLVYLLEYHVVSGSVLPAASITDSLVIDMLNGESISAAVNEAGVLLSGIAFSDARVVVADQSSTTGILHQVDQFFLPELLTYTLYDLTGQAPGFENVLNLVVQSGFEGELTAENRTVLAPSDVAFAALPPEYVAEVSANAELRDSILLYHIIIGSYPTLEIIVDGMEVMTVSGNPLRLGVSGGGRFTQYSAIGPFNNATFEISNLISANGVAHTVDAVLEAPPLAVPTFPTPTMPVPTLPTPTLPGTLFPTPTLPGSLVPTPTVPIAMPGTPIATPITIPITTLVPVPAPISIVTTIPLPTSDTVTLVPAQPGDLSLYDTVVLTTDLSTLATAINAAGLVDFLNSTPDLTAFLPINAAFMRLPPKYLTPGFIPHLKYILEYHIIQGIPLTTASISDGMSLTMLNGESVSATVNETTVLLSGPAFNNSRVIVADLVRTNNAVLHVVDRFFFPQALTLNLYDLATQSSAFATFLGLVTQSGLEGEFTVANRTILAPSDAAFVTVPEDFVASLSTNAELRDSIVLFHVILGSYPREILFDGIEVMTALGSSLQFEVFGEGETAQFTVTGLVNNATIDPSTNWIANNGIAYSLDGLLEPSLLADNQTLPPSDIMNGSPDSSITTAPATAPISSPTTPSPPTTEPPIGPPPFAEPSATSGAWLVGSSLSCVFVVISFIC</sequence>
<dbReference type="InterPro" id="IPR050904">
    <property type="entry name" value="Adhesion/Biosynth-related"/>
</dbReference>
<dbReference type="SUPFAM" id="SSF82153">
    <property type="entry name" value="FAS1 domain"/>
    <property type="match status" value="4"/>
</dbReference>
<evidence type="ECO:0000256" key="2">
    <source>
        <dbReference type="SAM" id="SignalP"/>
    </source>
</evidence>
<dbReference type="SMART" id="SM00554">
    <property type="entry name" value="FAS1"/>
    <property type="match status" value="4"/>
</dbReference>
<evidence type="ECO:0000313" key="4">
    <source>
        <dbReference type="EMBL" id="GAX25604.1"/>
    </source>
</evidence>
<proteinExistence type="predicted"/>
<feature type="domain" description="FAS1" evidence="3">
    <location>
        <begin position="394"/>
        <end position="529"/>
    </location>
</feature>
<dbReference type="Pfam" id="PF02469">
    <property type="entry name" value="Fasciclin"/>
    <property type="match status" value="4"/>
</dbReference>
<keyword evidence="2" id="KW-0732">Signal</keyword>
<keyword evidence="5" id="KW-1185">Reference proteome</keyword>
<gene>
    <name evidence="4" type="ORF">FisN_28Hh076</name>
</gene>
<evidence type="ECO:0000256" key="1">
    <source>
        <dbReference type="SAM" id="MobiDB-lite"/>
    </source>
</evidence>
<dbReference type="InterPro" id="IPR036378">
    <property type="entry name" value="FAS1_dom_sf"/>
</dbReference>
<dbReference type="EMBL" id="BDSP01000228">
    <property type="protein sequence ID" value="GAX25604.1"/>
    <property type="molecule type" value="Genomic_DNA"/>
</dbReference>
<protein>
    <recommendedName>
        <fullName evidence="3">FAS1 domain-containing protein</fullName>
    </recommendedName>
</protein>
<reference evidence="4 5" key="1">
    <citation type="journal article" date="2015" name="Plant Cell">
        <title>Oil accumulation by the oleaginous diatom Fistulifera solaris as revealed by the genome and transcriptome.</title>
        <authorList>
            <person name="Tanaka T."/>
            <person name="Maeda Y."/>
            <person name="Veluchamy A."/>
            <person name="Tanaka M."/>
            <person name="Abida H."/>
            <person name="Marechal E."/>
            <person name="Bowler C."/>
            <person name="Muto M."/>
            <person name="Sunaga Y."/>
            <person name="Tanaka M."/>
            <person name="Yoshino T."/>
            <person name="Taniguchi T."/>
            <person name="Fukuda Y."/>
            <person name="Nemoto M."/>
            <person name="Matsumoto M."/>
            <person name="Wong P.S."/>
            <person name="Aburatani S."/>
            <person name="Fujibuchi W."/>
        </authorList>
    </citation>
    <scope>NUCLEOTIDE SEQUENCE [LARGE SCALE GENOMIC DNA]</scope>
    <source>
        <strain evidence="4 5">JPCC DA0580</strain>
    </source>
</reference>
<evidence type="ECO:0000313" key="5">
    <source>
        <dbReference type="Proteomes" id="UP000198406"/>
    </source>
</evidence>
<dbReference type="PANTHER" id="PTHR10900">
    <property type="entry name" value="PERIOSTIN-RELATED"/>
    <property type="match status" value="1"/>
</dbReference>
<dbReference type="InParanoid" id="A0A1Z5KH01"/>
<dbReference type="PANTHER" id="PTHR10900:SF77">
    <property type="entry name" value="FI19380P1"/>
    <property type="match status" value="1"/>
</dbReference>
<accession>A0A1Z5KH01</accession>
<dbReference type="InterPro" id="IPR000782">
    <property type="entry name" value="FAS1_domain"/>
</dbReference>
<organism evidence="4 5">
    <name type="scientific">Fistulifera solaris</name>
    <name type="common">Oleaginous diatom</name>
    <dbReference type="NCBI Taxonomy" id="1519565"/>
    <lineage>
        <taxon>Eukaryota</taxon>
        <taxon>Sar</taxon>
        <taxon>Stramenopiles</taxon>
        <taxon>Ochrophyta</taxon>
        <taxon>Bacillariophyta</taxon>
        <taxon>Bacillariophyceae</taxon>
        <taxon>Bacillariophycidae</taxon>
        <taxon>Naviculales</taxon>
        <taxon>Naviculaceae</taxon>
        <taxon>Fistulifera</taxon>
    </lineage>
</organism>
<feature type="domain" description="FAS1" evidence="3">
    <location>
        <begin position="161"/>
        <end position="299"/>
    </location>
</feature>
<dbReference type="AlphaFoldDB" id="A0A1Z5KH01"/>